<comment type="caution">
    <text evidence="2">The sequence shown here is derived from an EMBL/GenBank/DDBJ whole genome shotgun (WGS) entry which is preliminary data.</text>
</comment>
<protein>
    <submittedName>
        <fullName evidence="2">Uncharacterized protein</fullName>
    </submittedName>
</protein>
<proteinExistence type="predicted"/>
<evidence type="ECO:0000313" key="3">
    <source>
        <dbReference type="Proteomes" id="UP000808337"/>
    </source>
</evidence>
<feature type="coiled-coil region" evidence="1">
    <location>
        <begin position="8"/>
        <end position="63"/>
    </location>
</feature>
<organism evidence="2 3">
    <name type="scientific">Candidatus Opimibacter skivensis</name>
    <dbReference type="NCBI Taxonomy" id="2982028"/>
    <lineage>
        <taxon>Bacteria</taxon>
        <taxon>Pseudomonadati</taxon>
        <taxon>Bacteroidota</taxon>
        <taxon>Saprospiria</taxon>
        <taxon>Saprospirales</taxon>
        <taxon>Saprospiraceae</taxon>
        <taxon>Candidatus Opimibacter</taxon>
    </lineage>
</organism>
<dbReference type="Proteomes" id="UP000808337">
    <property type="component" value="Unassembled WGS sequence"/>
</dbReference>
<dbReference type="EMBL" id="JADKGY010000032">
    <property type="protein sequence ID" value="MBK9984907.1"/>
    <property type="molecule type" value="Genomic_DNA"/>
</dbReference>
<accession>A0A9D7SZL7</accession>
<dbReference type="AlphaFoldDB" id="A0A9D7SZL7"/>
<gene>
    <name evidence="2" type="ORF">IPP15_21515</name>
</gene>
<sequence length="103" mass="12383">MYNPAEIIQDIQERLDHVIRDYQQIIEKNKKLETENKTLATSLEEAVKQQEVFKEKLDNIRQETLRDHKGLDQWKSETRKEIRGLMKEVEKCIPQVESIFEKK</sequence>
<name>A0A9D7SZL7_9BACT</name>
<evidence type="ECO:0000256" key="1">
    <source>
        <dbReference type="SAM" id="Coils"/>
    </source>
</evidence>
<evidence type="ECO:0000313" key="2">
    <source>
        <dbReference type="EMBL" id="MBK9984907.1"/>
    </source>
</evidence>
<reference evidence="2 3" key="1">
    <citation type="submission" date="2020-10" db="EMBL/GenBank/DDBJ databases">
        <title>Connecting structure to function with the recovery of over 1000 high-quality activated sludge metagenome-assembled genomes encoding full-length rRNA genes using long-read sequencing.</title>
        <authorList>
            <person name="Singleton C.M."/>
            <person name="Petriglieri F."/>
            <person name="Kristensen J.M."/>
            <person name="Kirkegaard R.H."/>
            <person name="Michaelsen T.Y."/>
            <person name="Andersen M.H."/>
            <person name="Karst S.M."/>
            <person name="Dueholm M.S."/>
            <person name="Nielsen P.H."/>
            <person name="Albertsen M."/>
        </authorList>
    </citation>
    <scope>NUCLEOTIDE SEQUENCE [LARGE SCALE GENOMIC DNA]</scope>
    <source>
        <strain evidence="2">Ribe_18-Q3-R11-54_MAXAC.273</strain>
    </source>
</reference>
<keyword evidence="1" id="KW-0175">Coiled coil</keyword>